<dbReference type="PANTHER" id="PTHR46696:SF4">
    <property type="entry name" value="BIOTIN BIOSYNTHESIS CYTOCHROME P450"/>
    <property type="match status" value="1"/>
</dbReference>
<dbReference type="RefSeq" id="WP_328858677.1">
    <property type="nucleotide sequence ID" value="NZ_CP108021.1"/>
</dbReference>
<reference evidence="8 9" key="1">
    <citation type="submission" date="2022-10" db="EMBL/GenBank/DDBJ databases">
        <title>The complete genomes of actinobacterial strains from the NBC collection.</title>
        <authorList>
            <person name="Joergensen T.S."/>
            <person name="Alvarez Arevalo M."/>
            <person name="Sterndorff E.B."/>
            <person name="Faurdal D."/>
            <person name="Vuksanovic O."/>
            <person name="Mourched A.-S."/>
            <person name="Charusanti P."/>
            <person name="Shaw S."/>
            <person name="Blin K."/>
            <person name="Weber T."/>
        </authorList>
    </citation>
    <scope>NUCLEOTIDE SEQUENCE [LARGE SCALE GENOMIC DNA]</scope>
    <source>
        <strain evidence="8 9">NBC_00319</strain>
    </source>
</reference>
<dbReference type="EMBL" id="CP108021">
    <property type="protein sequence ID" value="WUM21675.1"/>
    <property type="molecule type" value="Genomic_DNA"/>
</dbReference>
<evidence type="ECO:0000256" key="7">
    <source>
        <dbReference type="ARBA" id="ARBA00023033"/>
    </source>
</evidence>
<dbReference type="GO" id="GO:0005506">
    <property type="term" value="F:iron ion binding"/>
    <property type="evidence" value="ECO:0007669"/>
    <property type="project" value="InterPro"/>
</dbReference>
<evidence type="ECO:0000256" key="1">
    <source>
        <dbReference type="ARBA" id="ARBA00001971"/>
    </source>
</evidence>
<evidence type="ECO:0000313" key="9">
    <source>
        <dbReference type="Proteomes" id="UP001432128"/>
    </source>
</evidence>
<keyword evidence="9" id="KW-1185">Reference proteome</keyword>
<protein>
    <submittedName>
        <fullName evidence="8">Cytochrome P450</fullName>
    </submittedName>
</protein>
<dbReference type="Gene3D" id="1.10.630.10">
    <property type="entry name" value="Cytochrome P450"/>
    <property type="match status" value="1"/>
</dbReference>
<evidence type="ECO:0000256" key="2">
    <source>
        <dbReference type="ARBA" id="ARBA00010617"/>
    </source>
</evidence>
<keyword evidence="5" id="KW-0560">Oxidoreductase</keyword>
<evidence type="ECO:0000313" key="8">
    <source>
        <dbReference type="EMBL" id="WUM21675.1"/>
    </source>
</evidence>
<dbReference type="GO" id="GO:0020037">
    <property type="term" value="F:heme binding"/>
    <property type="evidence" value="ECO:0007669"/>
    <property type="project" value="InterPro"/>
</dbReference>
<accession>A0AAU4K6F3</accession>
<keyword evidence="4" id="KW-0479">Metal-binding</keyword>
<comment type="similarity">
    <text evidence="2">Belongs to the cytochrome P450 family.</text>
</comment>
<dbReference type="GO" id="GO:0036199">
    <property type="term" value="F:cholest-4-en-3-one 26-monooxygenase activity"/>
    <property type="evidence" value="ECO:0007669"/>
    <property type="project" value="TreeGrafter"/>
</dbReference>
<evidence type="ECO:0000256" key="4">
    <source>
        <dbReference type="ARBA" id="ARBA00022723"/>
    </source>
</evidence>
<dbReference type="AlphaFoldDB" id="A0AAU4K6F3"/>
<dbReference type="SUPFAM" id="SSF48264">
    <property type="entry name" value="Cytochrome P450"/>
    <property type="match status" value="1"/>
</dbReference>
<proteinExistence type="inferred from homology"/>
<dbReference type="PRINTS" id="PR00359">
    <property type="entry name" value="BP450"/>
</dbReference>
<dbReference type="InterPro" id="IPR001128">
    <property type="entry name" value="Cyt_P450"/>
</dbReference>
<dbReference type="GO" id="GO:0008395">
    <property type="term" value="F:steroid hydroxylase activity"/>
    <property type="evidence" value="ECO:0007669"/>
    <property type="project" value="TreeGrafter"/>
</dbReference>
<dbReference type="KEGG" id="whr:OG579_07835"/>
<keyword evidence="3" id="KW-0349">Heme</keyword>
<dbReference type="FunFam" id="1.10.630.10:FF:000018">
    <property type="entry name" value="Cytochrome P450 monooxygenase"/>
    <property type="match status" value="1"/>
</dbReference>
<comment type="cofactor">
    <cofactor evidence="1">
        <name>heme</name>
        <dbReference type="ChEBI" id="CHEBI:30413"/>
    </cofactor>
</comment>
<organism evidence="8 9">
    <name type="scientific">Williamsia herbipolensis</name>
    <dbReference type="NCBI Taxonomy" id="1603258"/>
    <lineage>
        <taxon>Bacteria</taxon>
        <taxon>Bacillati</taxon>
        <taxon>Actinomycetota</taxon>
        <taxon>Actinomycetes</taxon>
        <taxon>Mycobacteriales</taxon>
        <taxon>Nocardiaceae</taxon>
        <taxon>Williamsia</taxon>
    </lineage>
</organism>
<dbReference type="InterPro" id="IPR002397">
    <property type="entry name" value="Cyt_P450_B"/>
</dbReference>
<keyword evidence="6" id="KW-0408">Iron</keyword>
<dbReference type="Pfam" id="PF00067">
    <property type="entry name" value="p450"/>
    <property type="match status" value="1"/>
</dbReference>
<evidence type="ECO:0000256" key="3">
    <source>
        <dbReference type="ARBA" id="ARBA00022617"/>
    </source>
</evidence>
<keyword evidence="7" id="KW-0503">Monooxygenase</keyword>
<dbReference type="GO" id="GO:0006707">
    <property type="term" value="P:cholesterol catabolic process"/>
    <property type="evidence" value="ECO:0007669"/>
    <property type="project" value="TreeGrafter"/>
</dbReference>
<dbReference type="Proteomes" id="UP001432128">
    <property type="component" value="Chromosome"/>
</dbReference>
<gene>
    <name evidence="8" type="ORF">OG579_07835</name>
</gene>
<dbReference type="CDD" id="cd11033">
    <property type="entry name" value="CYP142-like"/>
    <property type="match status" value="1"/>
</dbReference>
<evidence type="ECO:0000256" key="6">
    <source>
        <dbReference type="ARBA" id="ARBA00023004"/>
    </source>
</evidence>
<name>A0AAU4K6F3_9NOCA</name>
<dbReference type="InterPro" id="IPR036396">
    <property type="entry name" value="Cyt_P450_sf"/>
</dbReference>
<sequence>MTTDLPTRCPFGAGWDLTDPALLENGMPHAEFAQMRQTRRIFWIDQDPEVGPFRDSGYWVVTRHADIRAISKNSVDFSSNTQGAVMRLPDMMTPELLEYTKAMLINHDPPEHTRLRKVVSRLFTPRAVNALHEVLDARAREIVSAAIAGGTGNFVDDVAVDLPLSAIADLIGVPAEDREKLFTWTNAVMNTDDPDYGDMDAAEANAQLLGYAYAMAEDRRKNPAEDIITTLVNADVDGEALDEAEFGFFVILIAVAGNETTRNAITHGMNAFLDHPEQWELFKRERPATAADEVIRWATPVHCFQRTAINDVTLGDVTVRAGERVGMFYSSANFDPEVFDDPRTFDITRNPNPHLAFGGSGAHYCVGANLARMEVDIMFNAIADLAPDIMFNAIADLAPDITKLADPTRLRSGWINGVKALQVDYRG</sequence>
<dbReference type="PANTHER" id="PTHR46696">
    <property type="entry name" value="P450, PUTATIVE (EUROFUNG)-RELATED"/>
    <property type="match status" value="1"/>
</dbReference>
<evidence type="ECO:0000256" key="5">
    <source>
        <dbReference type="ARBA" id="ARBA00023002"/>
    </source>
</evidence>